<dbReference type="RefSeq" id="WP_005728835.1">
    <property type="nucleotide sequence ID" value="NZ_CP083392.1"/>
</dbReference>
<evidence type="ECO:0000313" key="3">
    <source>
        <dbReference type="Proteomes" id="UP000231914"/>
    </source>
</evidence>
<dbReference type="AlphaFoldDB" id="A0A2M9WPK9"/>
<dbReference type="Pfam" id="PF05037">
    <property type="entry name" value="DUF669"/>
    <property type="match status" value="1"/>
</dbReference>
<gene>
    <name evidence="2" type="ORF">BHU41_06455</name>
</gene>
<sequence>MGFINLNEKTNNRSELFPKGTYEMQIVSVHGDASPSGHENMQFDFLVRKDLDKVSALANTNAKTHGRHFFANVWTAKDKETGQDSGSYDPADLANIADAIGLTQAQIDKYIKSKEDLMKACEGKFIRIYISVGENTYKGETRKQNSTFTNSWQKTKFPPQAAKKQETVEDPFKGNTGSTDELSENDIPF</sequence>
<evidence type="ECO:0000256" key="1">
    <source>
        <dbReference type="SAM" id="MobiDB-lite"/>
    </source>
</evidence>
<feature type="region of interest" description="Disordered" evidence="1">
    <location>
        <begin position="145"/>
        <end position="189"/>
    </location>
</feature>
<name>A0A2M9WPK9_9LACO</name>
<dbReference type="InterPro" id="IPR007731">
    <property type="entry name" value="DUF669"/>
</dbReference>
<evidence type="ECO:0008006" key="4">
    <source>
        <dbReference type="Google" id="ProtNLM"/>
    </source>
</evidence>
<dbReference type="EMBL" id="MKXG01000023">
    <property type="protein sequence ID" value="PJZ17349.1"/>
    <property type="molecule type" value="Genomic_DNA"/>
</dbReference>
<dbReference type="Proteomes" id="UP000231914">
    <property type="component" value="Unassembled WGS sequence"/>
</dbReference>
<organism evidence="2 3">
    <name type="scientific">Lactobacillus crispatus</name>
    <dbReference type="NCBI Taxonomy" id="47770"/>
    <lineage>
        <taxon>Bacteria</taxon>
        <taxon>Bacillati</taxon>
        <taxon>Bacillota</taxon>
        <taxon>Bacilli</taxon>
        <taxon>Lactobacillales</taxon>
        <taxon>Lactobacillaceae</taxon>
        <taxon>Lactobacillus</taxon>
    </lineage>
</organism>
<proteinExistence type="predicted"/>
<reference evidence="2 3" key="1">
    <citation type="submission" date="2016-10" db="EMBL/GenBank/DDBJ databases">
        <title>WGS of isloates from the oral cavity of healthy individuals.</title>
        <authorList>
            <person name="Sharma S."/>
            <person name="Pal V.K."/>
            <person name="Patil P.B."/>
            <person name="Korpole S."/>
            <person name="Grover V."/>
        </authorList>
    </citation>
    <scope>NUCLEOTIDE SEQUENCE [LARGE SCALE GENOMIC DNA]</scope>
    <source>
        <strain evidence="2 3">DISK12</strain>
    </source>
</reference>
<comment type="caution">
    <text evidence="2">The sequence shown here is derived from an EMBL/GenBank/DDBJ whole genome shotgun (WGS) entry which is preliminary data.</text>
</comment>
<evidence type="ECO:0000313" key="2">
    <source>
        <dbReference type="EMBL" id="PJZ17349.1"/>
    </source>
</evidence>
<protein>
    <recommendedName>
        <fullName evidence="4">DUF669 domain-containing protein</fullName>
    </recommendedName>
</protein>
<feature type="compositionally biased region" description="Polar residues" evidence="1">
    <location>
        <begin position="145"/>
        <end position="154"/>
    </location>
</feature>
<accession>A0A2M9WPK9</accession>
<feature type="compositionally biased region" description="Basic and acidic residues" evidence="1">
    <location>
        <begin position="163"/>
        <end position="172"/>
    </location>
</feature>